<accession>A0A0F8XZ31</accession>
<feature type="non-terminal residue" evidence="1">
    <location>
        <position position="260"/>
    </location>
</feature>
<evidence type="ECO:0000313" key="1">
    <source>
        <dbReference type="EMBL" id="KKK74293.1"/>
    </source>
</evidence>
<sequence>MSENENGNLWLELILQESAIKDIVIITGNIQDEYLDRKEDKYLDLNTFLSNELIKNGFKCVAFWNNCTGLTFPSKKMANIFKRLSHSYHLDETSEEIIEEEDYDLDGLDLKDETDLENAYKNVNDLLEIYSIIREDYSIALIFDWTDFWTTDPQRLRPEEQKFFLNFCTTINSQLFDSINTSDYERPCSSLIFLSRQLGLIPPILYSNNSRAKIITIPLPDRKLRKQFMDRHYNFFKFNRKSPLANKINPNRSDYTDLFT</sequence>
<reference evidence="1" key="1">
    <citation type="journal article" date="2015" name="Nature">
        <title>Complex archaea that bridge the gap between prokaryotes and eukaryotes.</title>
        <authorList>
            <person name="Spang A."/>
            <person name="Saw J.H."/>
            <person name="Jorgensen S.L."/>
            <person name="Zaremba-Niedzwiedzka K."/>
            <person name="Martijn J."/>
            <person name="Lind A.E."/>
            <person name="van Eijk R."/>
            <person name="Schleper C."/>
            <person name="Guy L."/>
            <person name="Ettema T.J."/>
        </authorList>
    </citation>
    <scope>NUCLEOTIDE SEQUENCE</scope>
</reference>
<dbReference type="EMBL" id="LAZR01056385">
    <property type="protein sequence ID" value="KKK74293.1"/>
    <property type="molecule type" value="Genomic_DNA"/>
</dbReference>
<dbReference type="AlphaFoldDB" id="A0A0F8XZ31"/>
<proteinExistence type="predicted"/>
<organism evidence="1">
    <name type="scientific">marine sediment metagenome</name>
    <dbReference type="NCBI Taxonomy" id="412755"/>
    <lineage>
        <taxon>unclassified sequences</taxon>
        <taxon>metagenomes</taxon>
        <taxon>ecological metagenomes</taxon>
    </lineage>
</organism>
<protein>
    <submittedName>
        <fullName evidence="1">Uncharacterized protein</fullName>
    </submittedName>
</protein>
<name>A0A0F8XZ31_9ZZZZ</name>
<comment type="caution">
    <text evidence="1">The sequence shown here is derived from an EMBL/GenBank/DDBJ whole genome shotgun (WGS) entry which is preliminary data.</text>
</comment>
<gene>
    <name evidence="1" type="ORF">LCGC14_2885210</name>
</gene>